<dbReference type="EMBL" id="KZ293656">
    <property type="protein sequence ID" value="PBK93630.1"/>
    <property type="molecule type" value="Genomic_DNA"/>
</dbReference>
<reference evidence="2" key="1">
    <citation type="journal article" date="2017" name="Nat. Ecol. Evol.">
        <title>Genome expansion and lineage-specific genetic innovations in the forest pathogenic fungi Armillaria.</title>
        <authorList>
            <person name="Sipos G."/>
            <person name="Prasanna A.N."/>
            <person name="Walter M.C."/>
            <person name="O'Connor E."/>
            <person name="Balint B."/>
            <person name="Krizsan K."/>
            <person name="Kiss B."/>
            <person name="Hess J."/>
            <person name="Varga T."/>
            <person name="Slot J."/>
            <person name="Riley R."/>
            <person name="Boka B."/>
            <person name="Rigling D."/>
            <person name="Barry K."/>
            <person name="Lee J."/>
            <person name="Mihaltcheva S."/>
            <person name="LaButti K."/>
            <person name="Lipzen A."/>
            <person name="Waldron R."/>
            <person name="Moloney N.M."/>
            <person name="Sperisen C."/>
            <person name="Kredics L."/>
            <person name="Vagvoelgyi C."/>
            <person name="Patrignani A."/>
            <person name="Fitzpatrick D."/>
            <person name="Nagy I."/>
            <person name="Doyle S."/>
            <person name="Anderson J.B."/>
            <person name="Grigoriev I.V."/>
            <person name="Gueldener U."/>
            <person name="Muensterkoetter M."/>
            <person name="Nagy L.G."/>
        </authorList>
    </citation>
    <scope>NUCLEOTIDE SEQUENCE [LARGE SCALE GENOMIC DNA]</scope>
    <source>
        <strain evidence="2">Ar21-2</strain>
    </source>
</reference>
<gene>
    <name evidence="1" type="ORF">ARMGADRAFT_1063007</name>
</gene>
<evidence type="ECO:0000313" key="2">
    <source>
        <dbReference type="Proteomes" id="UP000217790"/>
    </source>
</evidence>
<sequence length="363" mass="39085">MPSQILAILGVNSNEESISLDQCQIIDSLILLHCTRTPSPLSPPPVLMTCISEDRLRSFSRGTQNGLGHPFRLDYSEAIDIRTAKPATLAAEALYAISNIVPTIEERESLVIILCGHVGPEGNFFAGEDILTKGALEKFVDLCKGKVLVVSMSCYSGLWKSDSWELVAAAAAADEQSTSVLASAFDPFGGSIFVSALLAKHYSNSGVAMPSPGITTSIPAVEPVNDSIPEDDSLWTSSEEAEMKALSLSIKDQGLSTVASNLHTIQYALWFLAGGEKQAFIRSIPHKKPLVILRKHEALRERARVIAEARKLGKCDVSVVTPSKGQWQEPAYWLAKLWKAAGGTPVDERQWDEAVAAGAIVSA</sequence>
<evidence type="ECO:0000313" key="1">
    <source>
        <dbReference type="EMBL" id="PBK93630.1"/>
    </source>
</evidence>
<dbReference type="Proteomes" id="UP000217790">
    <property type="component" value="Unassembled WGS sequence"/>
</dbReference>
<protein>
    <recommendedName>
        <fullName evidence="3">Peptidase C13 family protein</fullName>
    </recommendedName>
</protein>
<accession>A0A2H3DHP0</accession>
<evidence type="ECO:0008006" key="3">
    <source>
        <dbReference type="Google" id="ProtNLM"/>
    </source>
</evidence>
<dbReference type="InParanoid" id="A0A2H3DHP0"/>
<name>A0A2H3DHP0_ARMGA</name>
<organism evidence="1 2">
    <name type="scientific">Armillaria gallica</name>
    <name type="common">Bulbous honey fungus</name>
    <name type="synonym">Armillaria bulbosa</name>
    <dbReference type="NCBI Taxonomy" id="47427"/>
    <lineage>
        <taxon>Eukaryota</taxon>
        <taxon>Fungi</taxon>
        <taxon>Dikarya</taxon>
        <taxon>Basidiomycota</taxon>
        <taxon>Agaricomycotina</taxon>
        <taxon>Agaricomycetes</taxon>
        <taxon>Agaricomycetidae</taxon>
        <taxon>Agaricales</taxon>
        <taxon>Marasmiineae</taxon>
        <taxon>Physalacriaceae</taxon>
        <taxon>Armillaria</taxon>
    </lineage>
</organism>
<dbReference type="STRING" id="47427.A0A2H3DHP0"/>
<dbReference type="AlphaFoldDB" id="A0A2H3DHP0"/>
<dbReference type="OrthoDB" id="3055657at2759"/>
<keyword evidence="2" id="KW-1185">Reference proteome</keyword>
<proteinExistence type="predicted"/>